<dbReference type="InterPro" id="IPR002213">
    <property type="entry name" value="UDP_glucos_trans"/>
</dbReference>
<evidence type="ECO:0000256" key="12">
    <source>
        <dbReference type="SAM" id="SignalP"/>
    </source>
</evidence>
<dbReference type="Pfam" id="PF00201">
    <property type="entry name" value="UDPGT"/>
    <property type="match status" value="1"/>
</dbReference>
<feature type="domain" description="Fatty acid hydroxylase" evidence="13">
    <location>
        <begin position="691"/>
        <end position="813"/>
    </location>
</feature>
<keyword evidence="8 11" id="KW-1133">Transmembrane helix</keyword>
<dbReference type="GO" id="GO:0015020">
    <property type="term" value="F:glucuronosyltransferase activity"/>
    <property type="evidence" value="ECO:0007669"/>
    <property type="project" value="UniProtKB-EC"/>
</dbReference>
<comment type="subcellular location">
    <subcellularLocation>
        <location evidence="1">Membrane</location>
        <topology evidence="1">Single-pass membrane protein</topology>
    </subcellularLocation>
</comment>
<dbReference type="PANTHER" id="PTHR48043">
    <property type="entry name" value="EG:EG0003.4 PROTEIN-RELATED"/>
    <property type="match status" value="1"/>
</dbReference>
<evidence type="ECO:0000256" key="7">
    <source>
        <dbReference type="ARBA" id="ARBA00022729"/>
    </source>
</evidence>
<dbReference type="FunFam" id="3.40.50.2000:FF:000038">
    <property type="entry name" value="UDP-GlucuronosylTransferase"/>
    <property type="match status" value="1"/>
</dbReference>
<evidence type="ECO:0000256" key="6">
    <source>
        <dbReference type="ARBA" id="ARBA00022692"/>
    </source>
</evidence>
<proteinExistence type="inferred from homology"/>
<gene>
    <name evidence="14" type="ORF">QR680_002386</name>
</gene>
<keyword evidence="15" id="KW-1185">Reference proteome</keyword>
<name>A0AA39LI21_9BILA</name>
<comment type="similarity">
    <text evidence="2">Belongs to the UDP-glycosyltransferase family.</text>
</comment>
<keyword evidence="4" id="KW-0328">Glycosyltransferase</keyword>
<feature type="transmembrane region" description="Helical" evidence="11">
    <location>
        <begin position="520"/>
        <end position="536"/>
    </location>
</feature>
<feature type="chain" id="PRO_5041286437" description="glucuronosyltransferase" evidence="12">
    <location>
        <begin position="19"/>
        <end position="846"/>
    </location>
</feature>
<dbReference type="SUPFAM" id="SSF53756">
    <property type="entry name" value="UDP-Glycosyltransferase/glycogen phosphorylase"/>
    <property type="match status" value="1"/>
</dbReference>
<dbReference type="GO" id="GO:0008610">
    <property type="term" value="P:lipid biosynthetic process"/>
    <property type="evidence" value="ECO:0007669"/>
    <property type="project" value="InterPro"/>
</dbReference>
<dbReference type="GO" id="GO:0016491">
    <property type="term" value="F:oxidoreductase activity"/>
    <property type="evidence" value="ECO:0007669"/>
    <property type="project" value="InterPro"/>
</dbReference>
<evidence type="ECO:0000256" key="9">
    <source>
        <dbReference type="ARBA" id="ARBA00023136"/>
    </source>
</evidence>
<dbReference type="InterPro" id="IPR050271">
    <property type="entry name" value="UDP-glycosyltransferase"/>
</dbReference>
<dbReference type="Pfam" id="PF04116">
    <property type="entry name" value="FA_hydroxylase"/>
    <property type="match status" value="1"/>
</dbReference>
<reference evidence="14" key="1">
    <citation type="submission" date="2023-06" db="EMBL/GenBank/DDBJ databases">
        <title>Genomic analysis of the entomopathogenic nematode Steinernema hermaphroditum.</title>
        <authorList>
            <person name="Schwarz E.M."/>
            <person name="Heppert J.K."/>
            <person name="Baniya A."/>
            <person name="Schwartz H.T."/>
            <person name="Tan C.-H."/>
            <person name="Antoshechkin I."/>
            <person name="Sternberg P.W."/>
            <person name="Goodrich-Blair H."/>
            <person name="Dillman A.R."/>
        </authorList>
    </citation>
    <scope>NUCLEOTIDE SEQUENCE</scope>
    <source>
        <strain evidence="14">PS9179</strain>
        <tissue evidence="14">Whole animal</tissue>
    </source>
</reference>
<evidence type="ECO:0000256" key="3">
    <source>
        <dbReference type="ARBA" id="ARBA00012544"/>
    </source>
</evidence>
<accession>A0AA39LI21</accession>
<protein>
    <recommendedName>
        <fullName evidence="3">glucuronosyltransferase</fullName>
        <ecNumber evidence="3">2.4.1.17</ecNumber>
    </recommendedName>
</protein>
<organism evidence="14 15">
    <name type="scientific">Steinernema hermaphroditum</name>
    <dbReference type="NCBI Taxonomy" id="289476"/>
    <lineage>
        <taxon>Eukaryota</taxon>
        <taxon>Metazoa</taxon>
        <taxon>Ecdysozoa</taxon>
        <taxon>Nematoda</taxon>
        <taxon>Chromadorea</taxon>
        <taxon>Rhabditida</taxon>
        <taxon>Tylenchina</taxon>
        <taxon>Panagrolaimomorpha</taxon>
        <taxon>Strongyloidoidea</taxon>
        <taxon>Steinernematidae</taxon>
        <taxon>Steinernema</taxon>
    </lineage>
</organism>
<evidence type="ECO:0000256" key="8">
    <source>
        <dbReference type="ARBA" id="ARBA00022989"/>
    </source>
</evidence>
<evidence type="ECO:0000259" key="13">
    <source>
        <dbReference type="Pfam" id="PF04116"/>
    </source>
</evidence>
<dbReference type="Proteomes" id="UP001175271">
    <property type="component" value="Unassembled WGS sequence"/>
</dbReference>
<dbReference type="CDD" id="cd03784">
    <property type="entry name" value="GT1_Gtf-like"/>
    <property type="match status" value="1"/>
</dbReference>
<evidence type="ECO:0000256" key="2">
    <source>
        <dbReference type="ARBA" id="ARBA00009995"/>
    </source>
</evidence>
<evidence type="ECO:0000256" key="11">
    <source>
        <dbReference type="SAM" id="Phobius"/>
    </source>
</evidence>
<dbReference type="PANTHER" id="PTHR48043:SF23">
    <property type="entry name" value="UDP-GLUCURONOSYLTRANSFERASE"/>
    <property type="match status" value="1"/>
</dbReference>
<dbReference type="EC" id="2.4.1.17" evidence="3"/>
<evidence type="ECO:0000256" key="4">
    <source>
        <dbReference type="ARBA" id="ARBA00022676"/>
    </source>
</evidence>
<feature type="transmembrane region" description="Helical" evidence="11">
    <location>
        <begin position="601"/>
        <end position="621"/>
    </location>
</feature>
<dbReference type="EMBL" id="JAUCMV010000005">
    <property type="protein sequence ID" value="KAK0398013.1"/>
    <property type="molecule type" value="Genomic_DNA"/>
</dbReference>
<dbReference type="GO" id="GO:0005506">
    <property type="term" value="F:iron ion binding"/>
    <property type="evidence" value="ECO:0007669"/>
    <property type="project" value="InterPro"/>
</dbReference>
<evidence type="ECO:0000256" key="5">
    <source>
        <dbReference type="ARBA" id="ARBA00022679"/>
    </source>
</evidence>
<feature type="signal peptide" evidence="12">
    <location>
        <begin position="1"/>
        <end position="18"/>
    </location>
</feature>
<keyword evidence="5" id="KW-0808">Transferase</keyword>
<comment type="caution">
    <text evidence="14">The sequence shown here is derived from an EMBL/GenBank/DDBJ whole genome shotgun (WGS) entry which is preliminary data.</text>
</comment>
<keyword evidence="7 12" id="KW-0732">Signal</keyword>
<dbReference type="GO" id="GO:0016020">
    <property type="term" value="C:membrane"/>
    <property type="evidence" value="ECO:0007669"/>
    <property type="project" value="UniProtKB-SubCell"/>
</dbReference>
<evidence type="ECO:0000313" key="14">
    <source>
        <dbReference type="EMBL" id="KAK0398013.1"/>
    </source>
</evidence>
<evidence type="ECO:0000313" key="15">
    <source>
        <dbReference type="Proteomes" id="UP001175271"/>
    </source>
</evidence>
<keyword evidence="9 11" id="KW-0472">Membrane</keyword>
<evidence type="ECO:0000256" key="1">
    <source>
        <dbReference type="ARBA" id="ARBA00004167"/>
    </source>
</evidence>
<dbReference type="Gene3D" id="3.40.50.2000">
    <property type="entry name" value="Glycogen Phosphorylase B"/>
    <property type="match status" value="1"/>
</dbReference>
<feature type="transmembrane region" description="Helical" evidence="11">
    <location>
        <begin position="481"/>
        <end position="508"/>
    </location>
</feature>
<dbReference type="InterPro" id="IPR006694">
    <property type="entry name" value="Fatty_acid_hydroxylase"/>
</dbReference>
<feature type="transmembrane region" description="Helical" evidence="11">
    <location>
        <begin position="542"/>
        <end position="565"/>
    </location>
</feature>
<sequence length="846" mass="96842">MLRRALGTLLLMLAVGHAYKILVYSPKIGHSHVNFLGKIADILVEAGNDVTVLAPETQPAVRTNGTKLAKVVIVDIDEKIKKIIDLQEIVKIFWSTDAQNPLLQLKAFKDQEVYGKMLCEEMLSKTELLRWIESEKFDVVISEAFDPCFIGTYKALRIKAHVIASATFLLETVSYSVGVPVPPSTIPSSFSGLTDRMTFFERIKNVLGFGVVHWWLGGMVNVHQSVVDSKYGEGYTNIMEEMGDCSLIITNSDPLLDFPRPTLDKVINIGGVSVPKPKPLTEEWEEILSRREKTVLVSFGSITQSQWMPEKMKKTLIECFKRFPEVTFIWKYERPEDNLAEDAPNVVIIKWVPQNDLLNHKNLTMFVTHAGMNSILEAANRGIPLLSIPLFGDQMRNAKMIVRAEIGEEADKSLLYDADGFSRKLRNVLENEEYAKKAKRLAEMMSNRPISHRENLVKHIEFVARFGRLPNMKPASVELSFIQYFLLDIIAVAAVVTLLTLIVCFIVIRKVIRLCLTLKVETIACICACFCIPSYVLEMQKITLFLLVAFIGCAAAGSSLDVLTWQFKRFWNGSRTLWQYLWDLLYDCFESEWQISFWGSFIVHNSLFWIFNLAFIFIDFLEPKWALKFKIQDTQRMETKRFMKAVQRVLFNQIVLTPPVIYLTYKLALWRGASLGRELPTFQEVVLHIGVCVLIEELMFYYSHRLFHHPKIYKHIHKVHHEWTSPIGIVSIYAHPVEHLLSNLLPVVTGPILCGSHIAVCWLWYALAIFSTTISHCGYHFPFLPSPEAHDYHHYAFNNCFGVLGILDRLHGTDAQFRNTKAYERHFMTLSLVPLKALNPESQKTK</sequence>
<comment type="catalytic activity">
    <reaction evidence="10">
        <text>glucuronate acceptor + UDP-alpha-D-glucuronate = acceptor beta-D-glucuronoside + UDP + H(+)</text>
        <dbReference type="Rhea" id="RHEA:21032"/>
        <dbReference type="ChEBI" id="CHEBI:15378"/>
        <dbReference type="ChEBI" id="CHEBI:58052"/>
        <dbReference type="ChEBI" id="CHEBI:58223"/>
        <dbReference type="ChEBI" id="CHEBI:132367"/>
        <dbReference type="ChEBI" id="CHEBI:132368"/>
        <dbReference type="EC" id="2.4.1.17"/>
    </reaction>
</comment>
<dbReference type="AlphaFoldDB" id="A0AA39LI21"/>
<keyword evidence="6 11" id="KW-0812">Transmembrane</keyword>
<evidence type="ECO:0000256" key="10">
    <source>
        <dbReference type="ARBA" id="ARBA00047475"/>
    </source>
</evidence>